<protein>
    <submittedName>
        <fullName evidence="9">SNARE domain-containing protein</fullName>
    </submittedName>
</protein>
<feature type="coiled-coil region" evidence="6">
    <location>
        <begin position="161"/>
        <end position="195"/>
    </location>
</feature>
<evidence type="ECO:0000256" key="3">
    <source>
        <dbReference type="ARBA" id="ARBA00022692"/>
    </source>
</evidence>
<keyword evidence="10" id="KW-1185">Reference proteome</keyword>
<reference evidence="9 10" key="1">
    <citation type="submission" date="2017-09" db="EMBL/GenBank/DDBJ databases">
        <title>Genome sequencing of Besnoitia besnoiti strain Bb-Ger1.</title>
        <authorList>
            <person name="Schares G."/>
            <person name="Venepally P."/>
            <person name="Lorenzi H.A."/>
        </authorList>
    </citation>
    <scope>NUCLEOTIDE SEQUENCE [LARGE SCALE GENOMIC DNA]</scope>
    <source>
        <strain evidence="9 10">Bb-Ger1</strain>
    </source>
</reference>
<dbReference type="GO" id="GO:0005737">
    <property type="term" value="C:cytoplasm"/>
    <property type="evidence" value="ECO:0007669"/>
    <property type="project" value="UniProtKB-ARBA"/>
</dbReference>
<comment type="caution">
    <text evidence="9">The sequence shown here is derived from an EMBL/GenBank/DDBJ whole genome shotgun (WGS) entry which is preliminary data.</text>
</comment>
<evidence type="ECO:0000256" key="5">
    <source>
        <dbReference type="ARBA" id="ARBA00023136"/>
    </source>
</evidence>
<evidence type="ECO:0000256" key="2">
    <source>
        <dbReference type="ARBA" id="ARBA00022448"/>
    </source>
</evidence>
<keyword evidence="5 7" id="KW-0472">Membrane</keyword>
<dbReference type="GO" id="GO:0016020">
    <property type="term" value="C:membrane"/>
    <property type="evidence" value="ECO:0007669"/>
    <property type="project" value="UniProtKB-SubCell"/>
</dbReference>
<evidence type="ECO:0000313" key="10">
    <source>
        <dbReference type="Proteomes" id="UP000224006"/>
    </source>
</evidence>
<gene>
    <name evidence="9" type="ORF">BESB_041040</name>
</gene>
<name>A0A2A9MN84_BESBE</name>
<evidence type="ECO:0000259" key="8">
    <source>
        <dbReference type="PROSITE" id="PS50192"/>
    </source>
</evidence>
<dbReference type="AlphaFoldDB" id="A0A2A9MN84"/>
<dbReference type="EMBL" id="NWUJ01000002">
    <property type="protein sequence ID" value="PFH37646.1"/>
    <property type="molecule type" value="Genomic_DNA"/>
</dbReference>
<organism evidence="9 10">
    <name type="scientific">Besnoitia besnoiti</name>
    <name type="common">Apicomplexan protozoan</name>
    <dbReference type="NCBI Taxonomy" id="94643"/>
    <lineage>
        <taxon>Eukaryota</taxon>
        <taxon>Sar</taxon>
        <taxon>Alveolata</taxon>
        <taxon>Apicomplexa</taxon>
        <taxon>Conoidasida</taxon>
        <taxon>Coccidia</taxon>
        <taxon>Eucoccidiorida</taxon>
        <taxon>Eimeriorina</taxon>
        <taxon>Sarcocystidae</taxon>
        <taxon>Besnoitia</taxon>
    </lineage>
</organism>
<dbReference type="GeneID" id="40309085"/>
<dbReference type="PROSITE" id="PS50192">
    <property type="entry name" value="T_SNARE"/>
    <property type="match status" value="1"/>
</dbReference>
<feature type="domain" description="T-SNARE coiled-coil homology" evidence="8">
    <location>
        <begin position="130"/>
        <end position="192"/>
    </location>
</feature>
<dbReference type="GO" id="GO:0012505">
    <property type="term" value="C:endomembrane system"/>
    <property type="evidence" value="ECO:0007669"/>
    <property type="project" value="UniProtKB-ARBA"/>
</dbReference>
<evidence type="ECO:0000256" key="1">
    <source>
        <dbReference type="ARBA" id="ARBA00004167"/>
    </source>
</evidence>
<accession>A0A2A9MN84</accession>
<sequence length="220" mass="24652">MASDLWDRDVSRLWSLKGEISHLLQQRERQKGSSAGVASAQLRGKLLQFSQDVEQLERILHAQEAERGGFASVDSRRRRDDVSFLRKENENLKAAFNRVFSTAEDDAMEGPAEVFVDSPGSVRIVRTQEEEILAAQDAQLSFLEGTVSNLKQLGHAVGDEVEVHRRLLDDLDDDVDRAQTALQRNRDLLKNLINKQSISCLLFTALVLLVVLVFLIVATA</sequence>
<evidence type="ECO:0000256" key="6">
    <source>
        <dbReference type="SAM" id="Coils"/>
    </source>
</evidence>
<dbReference type="OrthoDB" id="428895at2759"/>
<keyword evidence="2" id="KW-0813">Transport</keyword>
<comment type="subcellular location">
    <subcellularLocation>
        <location evidence="1">Membrane</location>
        <topology evidence="1">Single-pass membrane protein</topology>
    </subcellularLocation>
</comment>
<evidence type="ECO:0000256" key="7">
    <source>
        <dbReference type="SAM" id="Phobius"/>
    </source>
</evidence>
<dbReference type="KEGG" id="bbes:BESB_041040"/>
<evidence type="ECO:0000256" key="4">
    <source>
        <dbReference type="ARBA" id="ARBA00022989"/>
    </source>
</evidence>
<keyword evidence="4 7" id="KW-1133">Transmembrane helix</keyword>
<dbReference type="SUPFAM" id="SSF58038">
    <property type="entry name" value="SNARE fusion complex"/>
    <property type="match status" value="1"/>
</dbReference>
<proteinExistence type="predicted"/>
<feature type="transmembrane region" description="Helical" evidence="7">
    <location>
        <begin position="198"/>
        <end position="218"/>
    </location>
</feature>
<dbReference type="Gene3D" id="1.20.5.110">
    <property type="match status" value="1"/>
</dbReference>
<dbReference type="SMART" id="SM00397">
    <property type="entry name" value="t_SNARE"/>
    <property type="match status" value="1"/>
</dbReference>
<keyword evidence="6" id="KW-0175">Coiled coil</keyword>
<keyword evidence="3 7" id="KW-0812">Transmembrane</keyword>
<dbReference type="STRING" id="94643.A0A2A9MN84"/>
<dbReference type="PANTHER" id="PTHR12791">
    <property type="entry name" value="GOLGI SNARE BET1-RELATED"/>
    <property type="match status" value="1"/>
</dbReference>
<evidence type="ECO:0000313" key="9">
    <source>
        <dbReference type="EMBL" id="PFH37646.1"/>
    </source>
</evidence>
<dbReference type="VEuPathDB" id="ToxoDB:BESB_041040"/>
<dbReference type="Proteomes" id="UP000224006">
    <property type="component" value="Chromosome II"/>
</dbReference>
<dbReference type="InterPro" id="IPR000727">
    <property type="entry name" value="T_SNARE_dom"/>
</dbReference>
<dbReference type="RefSeq" id="XP_029221655.1">
    <property type="nucleotide sequence ID" value="XM_029362690.1"/>
</dbReference>